<dbReference type="PANTHER" id="PTHR24198:SF165">
    <property type="entry name" value="ANKYRIN REPEAT-CONTAINING PROTEIN-RELATED"/>
    <property type="match status" value="1"/>
</dbReference>
<dbReference type="SMART" id="SM00248">
    <property type="entry name" value="ANK"/>
    <property type="match status" value="7"/>
</dbReference>
<dbReference type="AlphaFoldDB" id="A0A9W4K8P2"/>
<evidence type="ECO:0000256" key="3">
    <source>
        <dbReference type="PROSITE-ProRule" id="PRU00023"/>
    </source>
</evidence>
<dbReference type="EMBL" id="CAJVRC010000843">
    <property type="protein sequence ID" value="CAG8889845.1"/>
    <property type="molecule type" value="Genomic_DNA"/>
</dbReference>
<organism evidence="4 5">
    <name type="scientific">Penicillium egyptiacum</name>
    <dbReference type="NCBI Taxonomy" id="1303716"/>
    <lineage>
        <taxon>Eukaryota</taxon>
        <taxon>Fungi</taxon>
        <taxon>Dikarya</taxon>
        <taxon>Ascomycota</taxon>
        <taxon>Pezizomycotina</taxon>
        <taxon>Eurotiomycetes</taxon>
        <taxon>Eurotiomycetidae</taxon>
        <taxon>Eurotiales</taxon>
        <taxon>Aspergillaceae</taxon>
        <taxon>Penicillium</taxon>
    </lineage>
</organism>
<accession>A0A9W4K8P2</accession>
<dbReference type="InterPro" id="IPR002110">
    <property type="entry name" value="Ankyrin_rpt"/>
</dbReference>
<dbReference type="PROSITE" id="PS50088">
    <property type="entry name" value="ANK_REPEAT"/>
    <property type="match status" value="2"/>
</dbReference>
<dbReference type="PANTHER" id="PTHR24198">
    <property type="entry name" value="ANKYRIN REPEAT AND PROTEIN KINASE DOMAIN-CONTAINING PROTEIN"/>
    <property type="match status" value="1"/>
</dbReference>
<feature type="repeat" description="ANK" evidence="3">
    <location>
        <begin position="217"/>
        <end position="240"/>
    </location>
</feature>
<evidence type="ECO:0000313" key="4">
    <source>
        <dbReference type="EMBL" id="CAG8889845.1"/>
    </source>
</evidence>
<dbReference type="Proteomes" id="UP001154252">
    <property type="component" value="Unassembled WGS sequence"/>
</dbReference>
<dbReference type="PROSITE" id="PS50297">
    <property type="entry name" value="ANK_REP_REGION"/>
    <property type="match status" value="2"/>
</dbReference>
<keyword evidence="1" id="KW-0677">Repeat</keyword>
<dbReference type="Gene3D" id="1.25.40.20">
    <property type="entry name" value="Ankyrin repeat-containing domain"/>
    <property type="match status" value="2"/>
</dbReference>
<proteinExistence type="predicted"/>
<evidence type="ECO:0000313" key="5">
    <source>
        <dbReference type="Proteomes" id="UP001154252"/>
    </source>
</evidence>
<evidence type="ECO:0000256" key="2">
    <source>
        <dbReference type="ARBA" id="ARBA00023043"/>
    </source>
</evidence>
<name>A0A9W4K8P2_9EURO</name>
<comment type="caution">
    <text evidence="4">The sequence shown here is derived from an EMBL/GenBank/DDBJ whole genome shotgun (WGS) entry which is preliminary data.</text>
</comment>
<keyword evidence="5" id="KW-1185">Reference proteome</keyword>
<evidence type="ECO:0000256" key="1">
    <source>
        <dbReference type="ARBA" id="ARBA00022737"/>
    </source>
</evidence>
<feature type="repeat" description="ANK" evidence="3">
    <location>
        <begin position="131"/>
        <end position="163"/>
    </location>
</feature>
<dbReference type="Pfam" id="PF12796">
    <property type="entry name" value="Ank_2"/>
    <property type="match status" value="2"/>
</dbReference>
<dbReference type="SUPFAM" id="SSF48403">
    <property type="entry name" value="Ankyrin repeat"/>
    <property type="match status" value="1"/>
</dbReference>
<reference evidence="4" key="1">
    <citation type="submission" date="2021-07" db="EMBL/GenBank/DDBJ databases">
        <authorList>
            <person name="Branca A.L. A."/>
        </authorList>
    </citation>
    <scope>NUCLEOTIDE SEQUENCE</scope>
</reference>
<dbReference type="OrthoDB" id="4368872at2759"/>
<sequence length="343" mass="38165">MVVHCLPWQNHAKALISNFSPASGNTTSNFRTAICCTWLKYDDNVGLAEALLQHNANLNAFYRGKTPLMRALKYSSAAVRDLLLSRGDLDINIQNQARESALWYAVRYGNLSAVKSVLNQPNVQVDIKHKHGRTALHLAVFAGRIGFVHLLLSRGSGPDLQDDSGHSPWDRARRFNRPVVEMIFSNDPMAEVFLGTQSSQDAELPLHQAVSYGSNRNGYTPLYLAIRNKRLEMVNLLLSHPHANVNCKDKDGNTPLWLSTYSLCDEITERLLAEKDINVNFVRGRGRFETPSTSLHHAAARLDTVLLRRLLAVLGISLNLCVGGHSPISLAAYHGRVKRLIVC</sequence>
<gene>
    <name evidence="4" type="ORF">PEGY_LOCUS1977</name>
</gene>
<dbReference type="InterPro" id="IPR036770">
    <property type="entry name" value="Ankyrin_rpt-contain_sf"/>
</dbReference>
<keyword evidence="2 3" id="KW-0040">ANK repeat</keyword>
<evidence type="ECO:0008006" key="6">
    <source>
        <dbReference type="Google" id="ProtNLM"/>
    </source>
</evidence>
<protein>
    <recommendedName>
        <fullName evidence="6">Ankyrin repeat protein</fullName>
    </recommendedName>
</protein>